<dbReference type="Gene3D" id="3.55.50.10">
    <property type="entry name" value="Baseplate protein-like domains"/>
    <property type="match status" value="1"/>
</dbReference>
<dbReference type="STRING" id="502025.Hoch_0852"/>
<dbReference type="Proteomes" id="UP000001880">
    <property type="component" value="Chromosome"/>
</dbReference>
<reference evidence="2 3" key="1">
    <citation type="journal article" date="2010" name="Stand. Genomic Sci.">
        <title>Complete genome sequence of Haliangium ochraceum type strain (SMP-2).</title>
        <authorList>
            <consortium name="US DOE Joint Genome Institute (JGI-PGF)"/>
            <person name="Ivanova N."/>
            <person name="Daum C."/>
            <person name="Lang E."/>
            <person name="Abt B."/>
            <person name="Kopitz M."/>
            <person name="Saunders E."/>
            <person name="Lapidus A."/>
            <person name="Lucas S."/>
            <person name="Glavina Del Rio T."/>
            <person name="Nolan M."/>
            <person name="Tice H."/>
            <person name="Copeland A."/>
            <person name="Cheng J.F."/>
            <person name="Chen F."/>
            <person name="Bruce D."/>
            <person name="Goodwin L."/>
            <person name="Pitluck S."/>
            <person name="Mavromatis K."/>
            <person name="Pati A."/>
            <person name="Mikhailova N."/>
            <person name="Chen A."/>
            <person name="Palaniappan K."/>
            <person name="Land M."/>
            <person name="Hauser L."/>
            <person name="Chang Y.J."/>
            <person name="Jeffries C.D."/>
            <person name="Detter J.C."/>
            <person name="Brettin T."/>
            <person name="Rohde M."/>
            <person name="Goker M."/>
            <person name="Bristow J."/>
            <person name="Markowitz V."/>
            <person name="Eisen J.A."/>
            <person name="Hugenholtz P."/>
            <person name="Kyrpides N.C."/>
            <person name="Klenk H.P."/>
        </authorList>
    </citation>
    <scope>NUCLEOTIDE SEQUENCE [LARGE SCALE GENOMIC DNA]</scope>
    <source>
        <strain evidence="3">DSM 14365 / CIP 107738 / JCM 11303 / AJ 13395 / SMP-2</strain>
    </source>
</reference>
<dbReference type="eggNOG" id="COG3500">
    <property type="taxonomic scope" value="Bacteria"/>
</dbReference>
<keyword evidence="3" id="KW-1185">Reference proteome</keyword>
<dbReference type="AlphaFoldDB" id="D0LPA1"/>
<dbReference type="Pfam" id="PF05954">
    <property type="entry name" value="Phage_GPD"/>
    <property type="match status" value="1"/>
</dbReference>
<organism evidence="2 3">
    <name type="scientific">Haliangium ochraceum (strain DSM 14365 / JCM 11303 / SMP-2)</name>
    <dbReference type="NCBI Taxonomy" id="502025"/>
    <lineage>
        <taxon>Bacteria</taxon>
        <taxon>Pseudomonadati</taxon>
        <taxon>Myxococcota</taxon>
        <taxon>Polyangia</taxon>
        <taxon>Haliangiales</taxon>
        <taxon>Kofleriaceae</taxon>
        <taxon>Haliangium</taxon>
    </lineage>
</organism>
<evidence type="ECO:0000313" key="3">
    <source>
        <dbReference type="Proteomes" id="UP000001880"/>
    </source>
</evidence>
<feature type="compositionally biased region" description="Polar residues" evidence="1">
    <location>
        <begin position="263"/>
        <end position="274"/>
    </location>
</feature>
<evidence type="ECO:0000313" key="2">
    <source>
        <dbReference type="EMBL" id="ACY13466.1"/>
    </source>
</evidence>
<evidence type="ECO:0000256" key="1">
    <source>
        <dbReference type="SAM" id="MobiDB-lite"/>
    </source>
</evidence>
<dbReference type="KEGG" id="hoh:Hoch_0852"/>
<sequence length="417" mass="45146">MTIADRSKPGVRIARVADAQSPDSEPLDLAGRVLGLVYEDCEGKADKVSLQLENADLALFDRADLAGGTILDVSWGYPGAMAPPRRVVAKKLKGFATLTVEGRALSTQMHRAAKTRSWTHVRRAEVARRIAREHGYEGAFADIEDAGETFETISQSGETDARFLRRLAAREGFVFFADDSGFHFHARRQDAPPARVFTWYADPGRGDVTAVHVESDLGRRVGRVTVRGRDPMRRQTIEASATGDSTARTTLGDVVEVVDPETGATSLETRNATASMHAGGATTAQRAQRESDARFRQAEREAVKLSLHVLGDPALRAKTVVEVRGISTRLSGTYYVKTVRHVLSSSGYLCELALERDGTGRHDPKQRAQGGTRNTAQAPAGGAMTLVEVVDRETGATALEYRRDGRPLGAGDPEGQP</sequence>
<feature type="region of interest" description="Disordered" evidence="1">
    <location>
        <begin position="397"/>
        <end position="417"/>
    </location>
</feature>
<dbReference type="OrthoDB" id="5384350at2"/>
<name>D0LPA1_HALO1</name>
<protein>
    <submittedName>
        <fullName evidence="2">Putative phage late control gene D protein</fullName>
    </submittedName>
</protein>
<feature type="region of interest" description="Disordered" evidence="1">
    <location>
        <begin position="262"/>
        <end position="294"/>
    </location>
</feature>
<dbReference type="SUPFAM" id="SSF69279">
    <property type="entry name" value="Phage tail proteins"/>
    <property type="match status" value="1"/>
</dbReference>
<dbReference type="RefSeq" id="WP_012826087.1">
    <property type="nucleotide sequence ID" value="NC_013440.1"/>
</dbReference>
<proteinExistence type="predicted"/>
<accession>D0LPA1</accession>
<dbReference type="HOGENOM" id="CLU_642366_0_0_7"/>
<dbReference type="EMBL" id="CP001804">
    <property type="protein sequence ID" value="ACY13466.1"/>
    <property type="molecule type" value="Genomic_DNA"/>
</dbReference>
<feature type="region of interest" description="Disordered" evidence="1">
    <location>
        <begin position="358"/>
        <end position="383"/>
    </location>
</feature>
<gene>
    <name evidence="2" type="ordered locus">Hoch_0852</name>
</gene>
<feature type="compositionally biased region" description="Basic and acidic residues" evidence="1">
    <location>
        <begin position="397"/>
        <end position="406"/>
    </location>
</feature>